<protein>
    <submittedName>
        <fullName evidence="2">Sugar phosphate isomerase/epimerase</fullName>
    </submittedName>
</protein>
<sequence length="260" mass="28505">MQTSLMTYSFRRTFEAGDMDIFSCIEFCREHGIDCIEPWNRHLTEAETNLGFAERVGRAAAEAGLAMGCLAVDGGHIYEDDPADREKTRACALQWLDIAAALGAPQVRIDAGGPEDMPDHAFAVIVEGFNDLIARGREHNVEILTENHWGPTKDPDNTIRLLEALPELGLLFDSYNWIPERREEAWRICAGHAKALHIKAFSFDEAGNDPSMDLGLCFSLLKDAGYAGVWGIESTPEDGDESAGVLGTLALIRRELGVGA</sequence>
<organism evidence="2">
    <name type="scientific">Caldilineaceae bacterium SB0662_bin_9</name>
    <dbReference type="NCBI Taxonomy" id="2605258"/>
    <lineage>
        <taxon>Bacteria</taxon>
        <taxon>Bacillati</taxon>
        <taxon>Chloroflexota</taxon>
        <taxon>Caldilineae</taxon>
        <taxon>Caldilineales</taxon>
        <taxon>Caldilineaceae</taxon>
    </lineage>
</organism>
<dbReference type="PANTHER" id="PTHR12110">
    <property type="entry name" value="HYDROXYPYRUVATE ISOMERASE"/>
    <property type="match status" value="1"/>
</dbReference>
<proteinExistence type="predicted"/>
<dbReference type="EMBL" id="VXPY01000007">
    <property type="protein sequence ID" value="MYD88847.1"/>
    <property type="molecule type" value="Genomic_DNA"/>
</dbReference>
<dbReference type="InterPro" id="IPR050312">
    <property type="entry name" value="IolE/XylAMocC-like"/>
</dbReference>
<feature type="domain" description="Xylose isomerase-like TIM barrel" evidence="1">
    <location>
        <begin position="26"/>
        <end position="238"/>
    </location>
</feature>
<comment type="caution">
    <text evidence="2">The sequence shown here is derived from an EMBL/GenBank/DDBJ whole genome shotgun (WGS) entry which is preliminary data.</text>
</comment>
<evidence type="ECO:0000259" key="1">
    <source>
        <dbReference type="Pfam" id="PF01261"/>
    </source>
</evidence>
<dbReference type="InterPro" id="IPR036237">
    <property type="entry name" value="Xyl_isomerase-like_sf"/>
</dbReference>
<gene>
    <name evidence="2" type="ORF">F4Y08_00695</name>
</gene>
<dbReference type="SUPFAM" id="SSF51658">
    <property type="entry name" value="Xylose isomerase-like"/>
    <property type="match status" value="1"/>
</dbReference>
<dbReference type="Pfam" id="PF01261">
    <property type="entry name" value="AP_endonuc_2"/>
    <property type="match status" value="1"/>
</dbReference>
<name>A0A6B1DNH7_9CHLR</name>
<reference evidence="2" key="1">
    <citation type="submission" date="2019-09" db="EMBL/GenBank/DDBJ databases">
        <title>Characterisation of the sponge microbiome using genome-centric metagenomics.</title>
        <authorList>
            <person name="Engelberts J.P."/>
            <person name="Robbins S.J."/>
            <person name="De Goeij J.M."/>
            <person name="Aranda M."/>
            <person name="Bell S.C."/>
            <person name="Webster N.S."/>
        </authorList>
    </citation>
    <scope>NUCLEOTIDE SEQUENCE</scope>
    <source>
        <strain evidence="2">SB0662_bin_9</strain>
    </source>
</reference>
<evidence type="ECO:0000313" key="2">
    <source>
        <dbReference type="EMBL" id="MYD88847.1"/>
    </source>
</evidence>
<dbReference type="Gene3D" id="3.20.20.150">
    <property type="entry name" value="Divalent-metal-dependent TIM barrel enzymes"/>
    <property type="match status" value="1"/>
</dbReference>
<keyword evidence="2" id="KW-0413">Isomerase</keyword>
<dbReference type="InterPro" id="IPR013022">
    <property type="entry name" value="Xyl_isomerase-like_TIM-brl"/>
</dbReference>
<accession>A0A6B1DNH7</accession>
<dbReference type="AlphaFoldDB" id="A0A6B1DNH7"/>
<dbReference type="GO" id="GO:0016853">
    <property type="term" value="F:isomerase activity"/>
    <property type="evidence" value="ECO:0007669"/>
    <property type="project" value="UniProtKB-KW"/>
</dbReference>
<dbReference type="PANTHER" id="PTHR12110:SF53">
    <property type="entry name" value="BLR5974 PROTEIN"/>
    <property type="match status" value="1"/>
</dbReference>